<dbReference type="Proteomes" id="UP000533598">
    <property type="component" value="Unassembled WGS sequence"/>
</dbReference>
<gene>
    <name evidence="2" type="ORF">HNR67_000042</name>
</gene>
<feature type="signal peptide" evidence="1">
    <location>
        <begin position="1"/>
        <end position="20"/>
    </location>
</feature>
<protein>
    <submittedName>
        <fullName evidence="2">Alpha-glucoside transport system substrate-binding protein</fullName>
    </submittedName>
</protein>
<dbReference type="PROSITE" id="PS51257">
    <property type="entry name" value="PROKAR_LIPOPROTEIN"/>
    <property type="match status" value="1"/>
</dbReference>
<organism evidence="2 3">
    <name type="scientific">Crossiella cryophila</name>
    <dbReference type="NCBI Taxonomy" id="43355"/>
    <lineage>
        <taxon>Bacteria</taxon>
        <taxon>Bacillati</taxon>
        <taxon>Actinomycetota</taxon>
        <taxon>Actinomycetes</taxon>
        <taxon>Pseudonocardiales</taxon>
        <taxon>Pseudonocardiaceae</taxon>
        <taxon>Crossiella</taxon>
    </lineage>
</organism>
<name>A0A7W7C658_9PSEU</name>
<evidence type="ECO:0000313" key="2">
    <source>
        <dbReference type="EMBL" id="MBB4673924.1"/>
    </source>
</evidence>
<comment type="caution">
    <text evidence="2">The sequence shown here is derived from an EMBL/GenBank/DDBJ whole genome shotgun (WGS) entry which is preliminary data.</text>
</comment>
<dbReference type="AlphaFoldDB" id="A0A7W7C658"/>
<keyword evidence="3" id="KW-1185">Reference proteome</keyword>
<dbReference type="RefSeq" id="WP_246492434.1">
    <property type="nucleotide sequence ID" value="NZ_BAAAUI010000013.1"/>
</dbReference>
<evidence type="ECO:0000313" key="3">
    <source>
        <dbReference type="Proteomes" id="UP000533598"/>
    </source>
</evidence>
<dbReference type="SUPFAM" id="SSF53850">
    <property type="entry name" value="Periplasmic binding protein-like II"/>
    <property type="match status" value="1"/>
</dbReference>
<evidence type="ECO:0000256" key="1">
    <source>
        <dbReference type="SAM" id="SignalP"/>
    </source>
</evidence>
<proteinExistence type="predicted"/>
<accession>A0A7W7C658</accession>
<sequence length="400" mass="43863">MRRLTAVLATALLLTGGCTAQPGAGQVSVLATWTGEEERVFRASLDVFERETGIKVEYRGTRALGQVLKAEVAGGRPPDVAVLPGFGDLLPYIRDKLVSPLQTVPELAERDGPQWDRLSRGGLPHLYAVPVKKDLKGLVWSRPRPPGTPAPTAEGLLAAGDWCLGLGSPTTSGWPGTDWVENLLLQRAGPAVYQRWVAGDLPWTSPQVHQAWTDFGRIAGPRGSAALLTDFADAGRGMFDAEPGCHREHQASFIAAGYQTRRPDGRTPAYRADFDYQPFPAFSGAQPASPVAADLAARFTAKPAAERLIRFLAGRQALQPGPPALDDRLRERLLGQDTLCFDGSDLMPVELRTMFYRAVLEYVADRDKLPELLNRLEQVRRTLQDDQDRRYDWVTVSCGR</sequence>
<feature type="chain" id="PRO_5031513211" evidence="1">
    <location>
        <begin position="21"/>
        <end position="400"/>
    </location>
</feature>
<keyword evidence="1" id="KW-0732">Signal</keyword>
<dbReference type="InterPro" id="IPR006059">
    <property type="entry name" value="SBP"/>
</dbReference>
<dbReference type="Gene3D" id="3.40.190.10">
    <property type="entry name" value="Periplasmic binding protein-like II"/>
    <property type="match status" value="3"/>
</dbReference>
<dbReference type="EMBL" id="JACHMH010000001">
    <property type="protein sequence ID" value="MBB4673924.1"/>
    <property type="molecule type" value="Genomic_DNA"/>
</dbReference>
<reference evidence="2 3" key="1">
    <citation type="submission" date="2020-08" db="EMBL/GenBank/DDBJ databases">
        <title>Sequencing the genomes of 1000 actinobacteria strains.</title>
        <authorList>
            <person name="Klenk H.-P."/>
        </authorList>
    </citation>
    <scope>NUCLEOTIDE SEQUENCE [LARGE SCALE GENOMIC DNA]</scope>
    <source>
        <strain evidence="2 3">DSM 44230</strain>
    </source>
</reference>
<dbReference type="Pfam" id="PF01547">
    <property type="entry name" value="SBP_bac_1"/>
    <property type="match status" value="1"/>
</dbReference>